<sequence length="108" mass="12162">MTRFSADNTGFQLKNVVHNELVRRGHSAEVGTFRAGKVDFVARRADETVYIQVCETMVDPATREHELGPLRSITDAFPKRVITLDRYGLGTTSDGIKVLSAIDWLLRR</sequence>
<protein>
    <recommendedName>
        <fullName evidence="3">DUF4143 domain-containing protein</fullName>
    </recommendedName>
</protein>
<reference evidence="1" key="1">
    <citation type="journal article" date="2021" name="PeerJ">
        <title>Extensive microbial diversity within the chicken gut microbiome revealed by metagenomics and culture.</title>
        <authorList>
            <person name="Gilroy R."/>
            <person name="Ravi A."/>
            <person name="Getino M."/>
            <person name="Pursley I."/>
            <person name="Horton D.L."/>
            <person name="Alikhan N.F."/>
            <person name="Baker D."/>
            <person name="Gharbi K."/>
            <person name="Hall N."/>
            <person name="Watson M."/>
            <person name="Adriaenssens E.M."/>
            <person name="Foster-Nyarko E."/>
            <person name="Jarju S."/>
            <person name="Secka A."/>
            <person name="Antonio M."/>
            <person name="Oren A."/>
            <person name="Chaudhuri R.R."/>
            <person name="La Ragione R."/>
            <person name="Hildebrand F."/>
            <person name="Pallen M.J."/>
        </authorList>
    </citation>
    <scope>NUCLEOTIDE SEQUENCE</scope>
    <source>
        <strain evidence="1">CHK124-7917</strain>
    </source>
</reference>
<dbReference type="PANTHER" id="PTHR33295:SF20">
    <property type="entry name" value="ATPASE"/>
    <property type="match status" value="1"/>
</dbReference>
<reference evidence="1" key="2">
    <citation type="submission" date="2021-09" db="EMBL/GenBank/DDBJ databases">
        <authorList>
            <person name="Gilroy R."/>
        </authorList>
    </citation>
    <scope>NUCLEOTIDE SEQUENCE</scope>
    <source>
        <strain evidence="1">CHK124-7917</strain>
    </source>
</reference>
<dbReference type="PANTHER" id="PTHR33295">
    <property type="entry name" value="ATPASE"/>
    <property type="match status" value="1"/>
</dbReference>
<comment type="caution">
    <text evidence="1">The sequence shown here is derived from an EMBL/GenBank/DDBJ whole genome shotgun (WGS) entry which is preliminary data.</text>
</comment>
<evidence type="ECO:0008006" key="3">
    <source>
        <dbReference type="Google" id="ProtNLM"/>
    </source>
</evidence>
<dbReference type="RefSeq" id="WP_204205469.1">
    <property type="nucleotide sequence ID" value="NZ_DYWQ01000085.1"/>
</dbReference>
<dbReference type="AlphaFoldDB" id="A0A921GED9"/>
<accession>A0A921GED9</accession>
<organism evidence="1 2">
    <name type="scientific">Thermophilibacter provencensis</name>
    <dbReference type="NCBI Taxonomy" id="1852386"/>
    <lineage>
        <taxon>Bacteria</taxon>
        <taxon>Bacillati</taxon>
        <taxon>Actinomycetota</taxon>
        <taxon>Coriobacteriia</taxon>
        <taxon>Coriobacteriales</taxon>
        <taxon>Atopobiaceae</taxon>
        <taxon>Thermophilibacter</taxon>
    </lineage>
</organism>
<proteinExistence type="predicted"/>
<gene>
    <name evidence="1" type="ORF">K8U72_05510</name>
</gene>
<evidence type="ECO:0000313" key="2">
    <source>
        <dbReference type="Proteomes" id="UP000697330"/>
    </source>
</evidence>
<evidence type="ECO:0000313" key="1">
    <source>
        <dbReference type="EMBL" id="HJF45225.1"/>
    </source>
</evidence>
<dbReference type="Proteomes" id="UP000697330">
    <property type="component" value="Unassembled WGS sequence"/>
</dbReference>
<dbReference type="EMBL" id="DYWQ01000085">
    <property type="protein sequence ID" value="HJF45225.1"/>
    <property type="molecule type" value="Genomic_DNA"/>
</dbReference>
<name>A0A921GED9_9ACTN</name>